<keyword evidence="4" id="KW-1185">Reference proteome</keyword>
<organism evidence="3 4">
    <name type="scientific">Sporosarcina contaminans</name>
    <dbReference type="NCBI Taxonomy" id="633403"/>
    <lineage>
        <taxon>Bacteria</taxon>
        <taxon>Bacillati</taxon>
        <taxon>Bacillota</taxon>
        <taxon>Bacilli</taxon>
        <taxon>Bacillales</taxon>
        <taxon>Caryophanaceae</taxon>
        <taxon>Sporosarcina</taxon>
    </lineage>
</organism>
<dbReference type="Gene3D" id="3.30.530.20">
    <property type="match status" value="1"/>
</dbReference>
<evidence type="ECO:0000259" key="2">
    <source>
        <dbReference type="Pfam" id="PF08327"/>
    </source>
</evidence>
<reference evidence="4" key="1">
    <citation type="journal article" date="2019" name="Int. J. Syst. Evol. Microbiol.">
        <title>The Global Catalogue of Microorganisms (GCM) 10K type strain sequencing project: providing services to taxonomists for standard genome sequencing and annotation.</title>
        <authorList>
            <consortium name="The Broad Institute Genomics Platform"/>
            <consortium name="The Broad Institute Genome Sequencing Center for Infectious Disease"/>
            <person name="Wu L."/>
            <person name="Ma J."/>
        </authorList>
    </citation>
    <scope>NUCLEOTIDE SEQUENCE [LARGE SCALE GENOMIC DNA]</scope>
    <source>
        <strain evidence="4">CCUG 53915</strain>
    </source>
</reference>
<dbReference type="CDD" id="cd08901">
    <property type="entry name" value="SRPBCC_CalC_Aha1-like_8"/>
    <property type="match status" value="1"/>
</dbReference>
<dbReference type="InterPro" id="IPR023393">
    <property type="entry name" value="START-like_dom_sf"/>
</dbReference>
<gene>
    <name evidence="3" type="ORF">ACFQ38_16005</name>
</gene>
<accession>A0ABW3U0P6</accession>
<dbReference type="Proteomes" id="UP001597231">
    <property type="component" value="Unassembled WGS sequence"/>
</dbReference>
<dbReference type="RefSeq" id="WP_336825264.1">
    <property type="nucleotide sequence ID" value="NZ_JBHTLT010000126.1"/>
</dbReference>
<feature type="domain" description="Activator of Hsp90 ATPase homologue 1/2-like C-terminal" evidence="2">
    <location>
        <begin position="14"/>
        <end position="130"/>
    </location>
</feature>
<proteinExistence type="inferred from homology"/>
<dbReference type="SUPFAM" id="SSF55961">
    <property type="entry name" value="Bet v1-like"/>
    <property type="match status" value="1"/>
</dbReference>
<comment type="similarity">
    <text evidence="1">Belongs to the AHA1 family.</text>
</comment>
<evidence type="ECO:0000313" key="3">
    <source>
        <dbReference type="EMBL" id="MFD1206600.1"/>
    </source>
</evidence>
<dbReference type="InterPro" id="IPR013538">
    <property type="entry name" value="ASHA1/2-like_C"/>
</dbReference>
<name>A0ABW3U0P6_9BACL</name>
<sequence length="142" mass="16133">MDTRIKTKMKINKPVAEVFEAIVSPEQIGGYWFSESTGRLEEGKNVTLKYEEYNAEGEMNVLHVEQDKELIFSWGETQVSIMFHATNEDSTMIEVTETGLSSDDPDVINKMMGQKEGWVYMLTCLKGYLENGITTLRASLVH</sequence>
<dbReference type="Pfam" id="PF08327">
    <property type="entry name" value="AHSA1"/>
    <property type="match status" value="1"/>
</dbReference>
<evidence type="ECO:0000313" key="4">
    <source>
        <dbReference type="Proteomes" id="UP001597231"/>
    </source>
</evidence>
<evidence type="ECO:0000256" key="1">
    <source>
        <dbReference type="ARBA" id="ARBA00006817"/>
    </source>
</evidence>
<comment type="caution">
    <text evidence="3">The sequence shown here is derived from an EMBL/GenBank/DDBJ whole genome shotgun (WGS) entry which is preliminary data.</text>
</comment>
<protein>
    <submittedName>
        <fullName evidence="3">SRPBCC family protein</fullName>
    </submittedName>
</protein>
<dbReference type="EMBL" id="JBHTLT010000126">
    <property type="protein sequence ID" value="MFD1206600.1"/>
    <property type="molecule type" value="Genomic_DNA"/>
</dbReference>